<keyword evidence="4" id="KW-0804">Transcription</keyword>
<keyword evidence="7" id="KW-1185">Reference proteome</keyword>
<dbReference type="InterPro" id="IPR005119">
    <property type="entry name" value="LysR_subst-bd"/>
</dbReference>
<dbReference type="Gene3D" id="1.10.10.10">
    <property type="entry name" value="Winged helix-like DNA-binding domain superfamily/Winged helix DNA-binding domain"/>
    <property type="match status" value="1"/>
</dbReference>
<evidence type="ECO:0000256" key="3">
    <source>
        <dbReference type="ARBA" id="ARBA00023125"/>
    </source>
</evidence>
<dbReference type="EMBL" id="JBHSGI010000002">
    <property type="protein sequence ID" value="MFC4667363.1"/>
    <property type="molecule type" value="Genomic_DNA"/>
</dbReference>
<dbReference type="RefSeq" id="WP_380715479.1">
    <property type="nucleotide sequence ID" value="NZ_JBHSGI010000002.1"/>
</dbReference>
<dbReference type="InterPro" id="IPR036390">
    <property type="entry name" value="WH_DNA-bd_sf"/>
</dbReference>
<evidence type="ECO:0000256" key="2">
    <source>
        <dbReference type="ARBA" id="ARBA00023015"/>
    </source>
</evidence>
<dbReference type="InterPro" id="IPR050176">
    <property type="entry name" value="LTTR"/>
</dbReference>
<dbReference type="NCBIfam" id="NF002964">
    <property type="entry name" value="PRK03635.1"/>
    <property type="match status" value="1"/>
</dbReference>
<dbReference type="NCBIfam" id="TIGR03298">
    <property type="entry name" value="argP"/>
    <property type="match status" value="1"/>
</dbReference>
<dbReference type="PANTHER" id="PTHR30579:SF2">
    <property type="entry name" value="HTH-TYPE TRANSCRIPTIONAL REGULATOR ARGP"/>
    <property type="match status" value="1"/>
</dbReference>
<dbReference type="InterPro" id="IPR036388">
    <property type="entry name" value="WH-like_DNA-bd_sf"/>
</dbReference>
<dbReference type="SUPFAM" id="SSF53850">
    <property type="entry name" value="Periplasmic binding protein-like II"/>
    <property type="match status" value="1"/>
</dbReference>
<comment type="similarity">
    <text evidence="1">Belongs to the LysR transcriptional regulatory family.</text>
</comment>
<accession>A0ABV9KBI1</accession>
<evidence type="ECO:0000259" key="5">
    <source>
        <dbReference type="PROSITE" id="PS50931"/>
    </source>
</evidence>
<feature type="domain" description="HTH lysR-type" evidence="5">
    <location>
        <begin position="3"/>
        <end position="61"/>
    </location>
</feature>
<reference evidence="7" key="1">
    <citation type="journal article" date="2019" name="Int. J. Syst. Evol. Microbiol.">
        <title>The Global Catalogue of Microorganisms (GCM) 10K type strain sequencing project: providing services to taxonomists for standard genome sequencing and annotation.</title>
        <authorList>
            <consortium name="The Broad Institute Genomics Platform"/>
            <consortium name="The Broad Institute Genome Sequencing Center for Infectious Disease"/>
            <person name="Wu L."/>
            <person name="Ma J."/>
        </authorList>
    </citation>
    <scope>NUCLEOTIDE SEQUENCE [LARGE SCALE GENOMIC DNA]</scope>
    <source>
        <strain evidence="7">CGMCC 4.7283</strain>
    </source>
</reference>
<name>A0ABV9KBI1_9RHOB</name>
<evidence type="ECO:0000313" key="6">
    <source>
        <dbReference type="EMBL" id="MFC4667363.1"/>
    </source>
</evidence>
<evidence type="ECO:0000256" key="4">
    <source>
        <dbReference type="ARBA" id="ARBA00023163"/>
    </source>
</evidence>
<dbReference type="Gene3D" id="3.40.190.290">
    <property type="match status" value="1"/>
</dbReference>
<gene>
    <name evidence="6" type="ORF">ACFO5X_02245</name>
</gene>
<dbReference type="Pfam" id="PF03466">
    <property type="entry name" value="LysR_substrate"/>
    <property type="match status" value="1"/>
</dbReference>
<dbReference type="InterPro" id="IPR017685">
    <property type="entry name" value="ArgP"/>
</dbReference>
<evidence type="ECO:0000256" key="1">
    <source>
        <dbReference type="ARBA" id="ARBA00009437"/>
    </source>
</evidence>
<dbReference type="PROSITE" id="PS50931">
    <property type="entry name" value="HTH_LYSR"/>
    <property type="match status" value="1"/>
</dbReference>
<protein>
    <submittedName>
        <fullName evidence="6">LysR family transcriptional regulator ArgP</fullName>
    </submittedName>
</protein>
<proteinExistence type="inferred from homology"/>
<keyword evidence="3" id="KW-0238">DNA-binding</keyword>
<dbReference type="PANTHER" id="PTHR30579">
    <property type="entry name" value="TRANSCRIPTIONAL REGULATOR"/>
    <property type="match status" value="1"/>
</dbReference>
<organism evidence="6 7">
    <name type="scientific">Seohaeicola nanhaiensis</name>
    <dbReference type="NCBI Taxonomy" id="1387282"/>
    <lineage>
        <taxon>Bacteria</taxon>
        <taxon>Pseudomonadati</taxon>
        <taxon>Pseudomonadota</taxon>
        <taxon>Alphaproteobacteria</taxon>
        <taxon>Rhodobacterales</taxon>
        <taxon>Roseobacteraceae</taxon>
        <taxon>Seohaeicola</taxon>
    </lineage>
</organism>
<dbReference type="NCBIfam" id="NF009888">
    <property type="entry name" value="PRK13348.1"/>
    <property type="match status" value="1"/>
</dbReference>
<dbReference type="SUPFAM" id="SSF46785">
    <property type="entry name" value="Winged helix' DNA-binding domain"/>
    <property type="match status" value="1"/>
</dbReference>
<keyword evidence="2" id="KW-0805">Transcription regulation</keyword>
<dbReference type="Proteomes" id="UP001595973">
    <property type="component" value="Unassembled WGS sequence"/>
</dbReference>
<dbReference type="InterPro" id="IPR000847">
    <property type="entry name" value="LysR_HTH_N"/>
</dbReference>
<sequence length="295" mass="31281">MQFDPDHLNALAHILRRGSFELAAEELSVTPSAISQRIRALEDRVGAVLINRGTPCSATPTGARIAKHAEDIGLLEAQLARDLGLHGRPRPTVLRIAVNADSLSTWFLPALAQVDGVLFDLVIDDEGHSADWLKRGDVSAAVTALPKPAAGCNAYPLGALRYFATASPGFMARWFAGGVTRETAARAPCQTYSSKDSLQRAWLDQHLGAGLHPPAHVVPSTQAFIDAARLGLGWGMNPEALLGPALHDGSLATLLEAAPLDVELNWQVSRIMATPLAPLTQAVRRAAATGLRPAA</sequence>
<dbReference type="Pfam" id="PF00126">
    <property type="entry name" value="HTH_1"/>
    <property type="match status" value="1"/>
</dbReference>
<evidence type="ECO:0000313" key="7">
    <source>
        <dbReference type="Proteomes" id="UP001595973"/>
    </source>
</evidence>
<comment type="caution">
    <text evidence="6">The sequence shown here is derived from an EMBL/GenBank/DDBJ whole genome shotgun (WGS) entry which is preliminary data.</text>
</comment>